<feature type="domain" description="DUF7654" evidence="2">
    <location>
        <begin position="504"/>
        <end position="645"/>
    </location>
</feature>
<keyword evidence="5" id="KW-1185">Reference proteome</keyword>
<name>A0A0R2NUV4_9LACO</name>
<keyword evidence="1" id="KW-1133">Transmembrane helix</keyword>
<dbReference type="Pfam" id="PF24677">
    <property type="entry name" value="DUF7657"/>
    <property type="match status" value="1"/>
</dbReference>
<feature type="transmembrane region" description="Helical" evidence="1">
    <location>
        <begin position="17"/>
        <end position="34"/>
    </location>
</feature>
<evidence type="ECO:0000259" key="2">
    <source>
        <dbReference type="Pfam" id="PF24672"/>
    </source>
</evidence>
<feature type="transmembrane region" description="Helical" evidence="1">
    <location>
        <begin position="457"/>
        <end position="474"/>
    </location>
</feature>
<evidence type="ECO:0000256" key="1">
    <source>
        <dbReference type="SAM" id="Phobius"/>
    </source>
</evidence>
<dbReference type="EMBL" id="AYGX02000072">
    <property type="protein sequence ID" value="KRO27635.1"/>
    <property type="molecule type" value="Genomic_DNA"/>
</dbReference>
<sequence length="647" mass="73906">MTVVTRGKKVLDYLIKFRYLIGLVLFVFIILMNWNGSSISQWDSRVSDRTKGATSSIVVGQARSVRTDDWMVQTPFYLAQAKDGLKEFNSKLTQDGQDMVISYNSPVKNLTIVGKPFNWGFLFLPSDRALSWYYALKVVGMFLLSFEFIMILTKRKRYLSLLGAFWITLSPGVQWWFFQHLGDLVYFSLAILVSVFYFFASKKSWVQVCMALLFSSSAIGFILVLYPAFQVMFAYFILAVLVGFFFEYRGGKVRPRQVIMAVIAMLFVGVVVLTFVQNAMPQIKLLMNTAYPGKRISTGGSGMPFSQTLAAMSYYLTNWKLPYNDVTFLNNCEVSSFLNFFPIILLASPKIFRKIRRENAVGFSMFVYCIVMLLWLFIPVPKWLAKITLLSYTIFTRSLAIYCFAGMILSIWFIGYLMDHKEVIDKKFAAFLVAAIAALYAWSIVNSPMDSYLTHYEFLFTVLAFAGLAALFLFKHYKTFMVLMFCLIIGAGATVNPINKGTSAIYQKKLSQKIMSINKKHPNARWIGEGDLYNFLPALGVNTFNGVAFVPIMKTWHKLDPKHTDNFTYNRYEHIHTVVVPGKKTSFATLQADTIVVNLSIYDLHKFNIKYITGPGAIGSYHTRHMKLKKVYGQDSNGNFIFEVIYH</sequence>
<feature type="transmembrane region" description="Helical" evidence="1">
    <location>
        <begin position="360"/>
        <end position="378"/>
    </location>
</feature>
<evidence type="ECO:0000313" key="5">
    <source>
        <dbReference type="Proteomes" id="UP000050920"/>
    </source>
</evidence>
<proteinExistence type="predicted"/>
<evidence type="ECO:0000313" key="4">
    <source>
        <dbReference type="EMBL" id="KRO27635.1"/>
    </source>
</evidence>
<feature type="transmembrane region" description="Helical" evidence="1">
    <location>
        <begin position="398"/>
        <end position="416"/>
    </location>
</feature>
<feature type="transmembrane region" description="Helical" evidence="1">
    <location>
        <begin position="229"/>
        <end position="246"/>
    </location>
</feature>
<dbReference type="InterPro" id="IPR056074">
    <property type="entry name" value="DUF7657"/>
</dbReference>
<feature type="domain" description="DUF7657" evidence="3">
    <location>
        <begin position="16"/>
        <end position="415"/>
    </location>
</feature>
<dbReference type="AlphaFoldDB" id="A0A0R2NUV4"/>
<feature type="transmembrane region" description="Helical" evidence="1">
    <location>
        <begin position="205"/>
        <end position="223"/>
    </location>
</feature>
<evidence type="ECO:0000259" key="3">
    <source>
        <dbReference type="Pfam" id="PF24677"/>
    </source>
</evidence>
<dbReference type="Proteomes" id="UP000050920">
    <property type="component" value="Unassembled WGS sequence"/>
</dbReference>
<feature type="transmembrane region" description="Helical" evidence="1">
    <location>
        <begin position="159"/>
        <end position="178"/>
    </location>
</feature>
<feature type="transmembrane region" description="Helical" evidence="1">
    <location>
        <begin position="132"/>
        <end position="152"/>
    </location>
</feature>
<keyword evidence="1" id="KW-0812">Transmembrane</keyword>
<dbReference type="RefSeq" id="WP_024624071.1">
    <property type="nucleotide sequence ID" value="NZ_AYGX02000072.1"/>
</dbReference>
<feature type="transmembrane region" description="Helical" evidence="1">
    <location>
        <begin position="184"/>
        <end position="200"/>
    </location>
</feature>
<dbReference type="InterPro" id="IPR056071">
    <property type="entry name" value="DUF7654"/>
</dbReference>
<accession>A0A0R2NUV4</accession>
<feature type="transmembrane region" description="Helical" evidence="1">
    <location>
        <begin position="481"/>
        <end position="498"/>
    </location>
</feature>
<dbReference type="Pfam" id="PF24672">
    <property type="entry name" value="DUF7654"/>
    <property type="match status" value="1"/>
</dbReference>
<reference evidence="4 5" key="1">
    <citation type="journal article" date="2015" name="Genome Announc.">
        <title>Expanding the biotechnology potential of lactobacilli through comparative genomics of 213 strains and associated genera.</title>
        <authorList>
            <person name="Sun Z."/>
            <person name="Harris H.M."/>
            <person name="McCann A."/>
            <person name="Guo C."/>
            <person name="Argimon S."/>
            <person name="Zhang W."/>
            <person name="Yang X."/>
            <person name="Jeffery I.B."/>
            <person name="Cooney J.C."/>
            <person name="Kagawa T.F."/>
            <person name="Liu W."/>
            <person name="Song Y."/>
            <person name="Salvetti E."/>
            <person name="Wrobel A."/>
            <person name="Rasinkangas P."/>
            <person name="Parkhill J."/>
            <person name="Rea M.C."/>
            <person name="O'Sullivan O."/>
            <person name="Ritari J."/>
            <person name="Douillard F.P."/>
            <person name="Paul Ross R."/>
            <person name="Yang R."/>
            <person name="Briner A.E."/>
            <person name="Felis G.E."/>
            <person name="de Vos W.M."/>
            <person name="Barrangou R."/>
            <person name="Klaenhammer T.R."/>
            <person name="Caufield P.W."/>
            <person name="Cui Y."/>
            <person name="Zhang H."/>
            <person name="O'Toole P.W."/>
        </authorList>
    </citation>
    <scope>NUCLEOTIDE SEQUENCE [LARGE SCALE GENOMIC DNA]</scope>
    <source>
        <strain evidence="4 5">DSM 21115</strain>
    </source>
</reference>
<feature type="transmembrane region" description="Helical" evidence="1">
    <location>
        <begin position="428"/>
        <end position="445"/>
    </location>
</feature>
<feature type="transmembrane region" description="Helical" evidence="1">
    <location>
        <begin position="258"/>
        <end position="276"/>
    </location>
</feature>
<keyword evidence="1" id="KW-0472">Membrane</keyword>
<protein>
    <submittedName>
        <fullName evidence="4">Uncharacterized protein</fullName>
    </submittedName>
</protein>
<comment type="caution">
    <text evidence="4">The sequence shown here is derived from an EMBL/GenBank/DDBJ whole genome shotgun (WGS) entry which is preliminary data.</text>
</comment>
<organism evidence="4 5">
    <name type="scientific">Lactiplantibacillus fabifermentans DSM 21115</name>
    <dbReference type="NCBI Taxonomy" id="1413187"/>
    <lineage>
        <taxon>Bacteria</taxon>
        <taxon>Bacillati</taxon>
        <taxon>Bacillota</taxon>
        <taxon>Bacilli</taxon>
        <taxon>Lactobacillales</taxon>
        <taxon>Lactobacillaceae</taxon>
        <taxon>Lactiplantibacillus</taxon>
    </lineage>
</organism>
<gene>
    <name evidence="4" type="ORF">DY78_GL003053</name>
</gene>
<feature type="transmembrane region" description="Helical" evidence="1">
    <location>
        <begin position="328"/>
        <end position="348"/>
    </location>
</feature>